<dbReference type="Proteomes" id="UP001055125">
    <property type="component" value="Unassembled WGS sequence"/>
</dbReference>
<dbReference type="PANTHER" id="PTHR38340">
    <property type="entry name" value="S-LAYER PROTEIN"/>
    <property type="match status" value="1"/>
</dbReference>
<dbReference type="PROSITE" id="PS00330">
    <property type="entry name" value="HEMOLYSIN_CALCIUM"/>
    <property type="match status" value="2"/>
</dbReference>
<evidence type="ECO:0000313" key="4">
    <source>
        <dbReference type="Proteomes" id="UP001055125"/>
    </source>
</evidence>
<comment type="caution">
    <text evidence="3">The sequence shown here is derived from an EMBL/GenBank/DDBJ whole genome shotgun (WGS) entry which is preliminary data.</text>
</comment>
<sequence length="994" mass="103553">MIGPSTTQSPYLVGTANNVTFTSILSAGDVVAGSTTVNGTPYRMVGIPDGLGAFDNGDGTFTVLMNHEIGATAGTVRAHGSTGAFVSRLVIDSSTYQVRSASDLAQTVFTFNDAAGTYVQGTTAFGRLCSADLADVSAYFDAATGLGTQNRLFLTGEEVGPEGRAFAFVASGPSAGQVYELPRLGLFSWENAVASPTSGPRTVVIGTDDATPGQVYLYVGNRQATGNDVERAGLTNGALYGIRVPAFANETNATTVGAAGTPFVLQEMGPNGDVTRLTGAQLQAESTAEGVTEFLRPEDGAWDTVNPNRFYFVTTNNPTSPSRLWALDFTDVQRPELGGTVRLLLDGTEGQVMLDNMTVTDEGRVILQEDPGNNARLARVYEYNPVTDTLTQLAEHDPARFSAPVAPFTRDEESSGVIDVTDILARPGEQVLLLDVQAHYPFGQPEIVEGGQLLAMTIDRRLSGTSGNDTLAGTAINDLIEGGAGNDTITGGAGNDTANFNVSLDGTDTTDLGAGSDLVNVSAATATSQIRLSFVSAQVGNGSANDAAGPAPQDGGLAVRLQAEGANDALTGAVSRFDDEGMTFVADRPGLTFDVRDLLAGTQRGDAFEVVTLGTSGADTLTAVQGGRSYYFNAGMGNDSVTGGLANDFLVGGGGNDTLSGGAGNDSFIGGAGNDSFIGGAGTDRAIFSFGLSAATVGAAAKGATTITGPEGTDTFRGIEEFQFSDRTINNADGAPLVDDLFYLANNRDVAASGRDADAHYAEFGFREGRDPNAFFSTDGYLAANPDVRAAGLNPLTHYDTNGFREGRDPGANFDNEFYYARNADVRAAGVDPLRHYLEFGQAEGRTINEAVGRSADIGAARGFDAEFYLLSNPDVADAAIAAGGDSYAFARQHFTNFGAREGRDANAIFDTDAYLAAYADVRASGINPLTHYTQFGFREGRDPSVEFDTTAYLAANADVRAAGIDPMTHYLQFGLYEGRSAQGDTTFGAGNIG</sequence>
<dbReference type="RefSeq" id="WP_238242814.1">
    <property type="nucleotide sequence ID" value="NZ_BPQP01000012.1"/>
</dbReference>
<name>A0ABQ4RVJ2_9HYPH</name>
<dbReference type="InterPro" id="IPR018511">
    <property type="entry name" value="Hemolysin-typ_Ca-bd_CS"/>
</dbReference>
<proteinExistence type="predicted"/>
<dbReference type="InterPro" id="IPR001343">
    <property type="entry name" value="Hemolysn_Ca-bd"/>
</dbReference>
<dbReference type="PRINTS" id="PR00313">
    <property type="entry name" value="CABNDNGRPT"/>
</dbReference>
<evidence type="ECO:0000256" key="2">
    <source>
        <dbReference type="ARBA" id="ARBA00022525"/>
    </source>
</evidence>
<evidence type="ECO:0008006" key="5">
    <source>
        <dbReference type="Google" id="ProtNLM"/>
    </source>
</evidence>
<dbReference type="PANTHER" id="PTHR38340:SF1">
    <property type="entry name" value="S-LAYER PROTEIN"/>
    <property type="match status" value="1"/>
</dbReference>
<dbReference type="Pfam" id="PF05787">
    <property type="entry name" value="PhoX"/>
    <property type="match status" value="1"/>
</dbReference>
<accession>A0ABQ4RVJ2</accession>
<protein>
    <recommendedName>
        <fullName evidence="5">Calcium-binding protein</fullName>
    </recommendedName>
</protein>
<dbReference type="EMBL" id="BPQP01000012">
    <property type="protein sequence ID" value="GJD93612.1"/>
    <property type="molecule type" value="Genomic_DNA"/>
</dbReference>
<dbReference type="InterPro" id="IPR050557">
    <property type="entry name" value="RTX_toxin/Mannuronan_C5-epim"/>
</dbReference>
<keyword evidence="4" id="KW-1185">Reference proteome</keyword>
<dbReference type="InterPro" id="IPR011049">
    <property type="entry name" value="Serralysin-like_metalloprot_C"/>
</dbReference>
<dbReference type="Pfam" id="PF00353">
    <property type="entry name" value="HemolysinCabind"/>
    <property type="match status" value="2"/>
</dbReference>
<reference evidence="3" key="1">
    <citation type="journal article" date="2021" name="Front. Microbiol.">
        <title>Comprehensive Comparative Genomics and Phenotyping of Methylobacterium Species.</title>
        <authorList>
            <person name="Alessa O."/>
            <person name="Ogura Y."/>
            <person name="Fujitani Y."/>
            <person name="Takami H."/>
            <person name="Hayashi T."/>
            <person name="Sahin N."/>
            <person name="Tani A."/>
        </authorList>
    </citation>
    <scope>NUCLEOTIDE SEQUENCE</scope>
    <source>
        <strain evidence="3">DSM 19015</strain>
    </source>
</reference>
<dbReference type="Gene3D" id="2.150.10.10">
    <property type="entry name" value="Serralysin-like metalloprotease, C-terminal"/>
    <property type="match status" value="2"/>
</dbReference>
<evidence type="ECO:0000313" key="3">
    <source>
        <dbReference type="EMBL" id="GJD93612.1"/>
    </source>
</evidence>
<reference evidence="3" key="2">
    <citation type="submission" date="2021-08" db="EMBL/GenBank/DDBJ databases">
        <authorList>
            <person name="Tani A."/>
            <person name="Ola A."/>
            <person name="Ogura Y."/>
            <person name="Katsura K."/>
            <person name="Hayashi T."/>
        </authorList>
    </citation>
    <scope>NUCLEOTIDE SEQUENCE</scope>
    <source>
        <strain evidence="3">DSM 19015</strain>
    </source>
</reference>
<gene>
    <name evidence="3" type="ORF">OCOJLMKI_0808</name>
</gene>
<evidence type="ECO:0000256" key="1">
    <source>
        <dbReference type="ARBA" id="ARBA00004613"/>
    </source>
</evidence>
<comment type="subcellular location">
    <subcellularLocation>
        <location evidence="1">Secreted</location>
    </subcellularLocation>
</comment>
<organism evidence="3 4">
    <name type="scientific">Methylobacterium iners</name>
    <dbReference type="NCBI Taxonomy" id="418707"/>
    <lineage>
        <taxon>Bacteria</taxon>
        <taxon>Pseudomonadati</taxon>
        <taxon>Pseudomonadota</taxon>
        <taxon>Alphaproteobacteria</taxon>
        <taxon>Hyphomicrobiales</taxon>
        <taxon>Methylobacteriaceae</taxon>
        <taxon>Methylobacterium</taxon>
    </lineage>
</organism>
<dbReference type="SUPFAM" id="SSF51120">
    <property type="entry name" value="beta-Roll"/>
    <property type="match status" value="2"/>
</dbReference>
<keyword evidence="2" id="KW-0964">Secreted</keyword>
<dbReference type="InterPro" id="IPR008557">
    <property type="entry name" value="PhoX"/>
</dbReference>